<dbReference type="AlphaFoldDB" id="A0A1S1Q2B9"/>
<keyword evidence="6" id="KW-0067">ATP-binding</keyword>
<feature type="region of interest" description="Disordered" evidence="7">
    <location>
        <begin position="479"/>
        <end position="547"/>
    </location>
</feature>
<organism evidence="10 11">
    <name type="scientific">Parafrankia soli</name>
    <dbReference type="NCBI Taxonomy" id="2599596"/>
    <lineage>
        <taxon>Bacteria</taxon>
        <taxon>Bacillati</taxon>
        <taxon>Actinomycetota</taxon>
        <taxon>Actinomycetes</taxon>
        <taxon>Frankiales</taxon>
        <taxon>Frankiaceae</taxon>
        <taxon>Parafrankia</taxon>
    </lineage>
</organism>
<evidence type="ECO:0000256" key="3">
    <source>
        <dbReference type="ARBA" id="ARBA00022679"/>
    </source>
</evidence>
<dbReference type="PANTHER" id="PTHR43289">
    <property type="entry name" value="MITOGEN-ACTIVATED PROTEIN KINASE KINASE KINASE 20-RELATED"/>
    <property type="match status" value="1"/>
</dbReference>
<dbReference type="EMBL" id="MAXA01000224">
    <property type="protein sequence ID" value="OHV27262.1"/>
    <property type="molecule type" value="Genomic_DNA"/>
</dbReference>
<feature type="compositionally biased region" description="Basic and acidic residues" evidence="7">
    <location>
        <begin position="401"/>
        <end position="413"/>
    </location>
</feature>
<feature type="region of interest" description="Disordered" evidence="7">
    <location>
        <begin position="1"/>
        <end position="29"/>
    </location>
</feature>
<feature type="domain" description="Protein kinase" evidence="9">
    <location>
        <begin position="41"/>
        <end position="344"/>
    </location>
</feature>
<gene>
    <name evidence="10" type="ORF">BBK14_05190</name>
</gene>
<dbReference type="Gene3D" id="1.10.510.10">
    <property type="entry name" value="Transferase(Phosphotransferase) domain 1"/>
    <property type="match status" value="1"/>
</dbReference>
<accession>A0A1S1Q2B9</accession>
<dbReference type="InterPro" id="IPR000719">
    <property type="entry name" value="Prot_kinase_dom"/>
</dbReference>
<keyword evidence="8" id="KW-0472">Membrane</keyword>
<evidence type="ECO:0000313" key="11">
    <source>
        <dbReference type="Proteomes" id="UP000179769"/>
    </source>
</evidence>
<dbReference type="CDD" id="cd13973">
    <property type="entry name" value="PK_MviN-like"/>
    <property type="match status" value="1"/>
</dbReference>
<keyword evidence="11" id="KW-1185">Reference proteome</keyword>
<evidence type="ECO:0000256" key="4">
    <source>
        <dbReference type="ARBA" id="ARBA00022741"/>
    </source>
</evidence>
<sequence length="648" mass="67812">MVDGSNRPRGADVDNDVTTDSPGERPASTAVLAESVLDRRYRLLAPLNTRGPVTLWRGDDNTLARPVAVRIVEHVDPDAAAEIDPAVREDAARALLKAAINSGRLVHPGAASTYDATTTTTGTARVSYVVSEWVEGRTLRQLATNGPLRPEQAGAIVLAAARVLAAAHDRGIHHGGLNPGDVIVSGHGTVKVVDLEIGGVLAGLDGAATGAEPTIGSDPEKDDAPPSAELADVRALGGLLYAGLTGTWPLLGEHALPAAPTSDGRLRTPRQINSAVPRDLDAITLATLGDERAGAPITTAAELVSELEAVSPVDQVLDTGLMSLGDDGPASTEAMSVDGYNPATDDYPAPSDYPGQGYAGGNSSGGNGYGGRDDYDRRGYGQTSYLGRDAYDQTSYNERGYGGRDAYDDRDRGGYPSQREAPEQRRYDDDRYPPAGGGHRQGGAARGPAGGTVRRVLPWVALLVVVALVAVVAVIALRPKDDGGDSPGGDTGPSSMAVVPSGNRIPFGSVTSFDPPPGGDGAEKPDLVSLATDENSDTQWTTDGYRSPQLGGLKKGVGLRFDFNQPITPSEIVVTVGREGPITFELRAGDSLSDNIDGYSVIGVPQQNKTGEVRISMPSEQPTHRYWVLWLTELPSLKGSIAEIEFRG</sequence>
<evidence type="ECO:0000256" key="1">
    <source>
        <dbReference type="ARBA" id="ARBA00012513"/>
    </source>
</evidence>
<evidence type="ECO:0000256" key="5">
    <source>
        <dbReference type="ARBA" id="ARBA00022777"/>
    </source>
</evidence>
<keyword evidence="8" id="KW-0812">Transmembrane</keyword>
<dbReference type="GO" id="GO:0004674">
    <property type="term" value="F:protein serine/threonine kinase activity"/>
    <property type="evidence" value="ECO:0007669"/>
    <property type="project" value="UniProtKB-KW"/>
</dbReference>
<evidence type="ECO:0000256" key="7">
    <source>
        <dbReference type="SAM" id="MobiDB-lite"/>
    </source>
</evidence>
<evidence type="ECO:0000256" key="2">
    <source>
        <dbReference type="ARBA" id="ARBA00022527"/>
    </source>
</evidence>
<dbReference type="Gene3D" id="3.30.200.20">
    <property type="entry name" value="Phosphorylase Kinase, domain 1"/>
    <property type="match status" value="1"/>
</dbReference>
<feature type="region of interest" description="Disordered" evidence="7">
    <location>
        <begin position="320"/>
        <end position="448"/>
    </location>
</feature>
<dbReference type="Proteomes" id="UP000179769">
    <property type="component" value="Unassembled WGS sequence"/>
</dbReference>
<evidence type="ECO:0000259" key="9">
    <source>
        <dbReference type="PROSITE" id="PS50011"/>
    </source>
</evidence>
<keyword evidence="2 10" id="KW-0723">Serine/threonine-protein kinase</keyword>
<keyword evidence="8" id="KW-1133">Transmembrane helix</keyword>
<feature type="transmembrane region" description="Helical" evidence="8">
    <location>
        <begin position="456"/>
        <end position="477"/>
    </location>
</feature>
<name>A0A1S1Q2B9_9ACTN</name>
<feature type="compositionally biased region" description="Gly residues" evidence="7">
    <location>
        <begin position="357"/>
        <end position="370"/>
    </location>
</feature>
<feature type="compositionally biased region" description="Basic and acidic residues" evidence="7">
    <location>
        <begin position="420"/>
        <end position="432"/>
    </location>
</feature>
<keyword evidence="3" id="KW-0808">Transferase</keyword>
<keyword evidence="4" id="KW-0547">Nucleotide-binding</keyword>
<dbReference type="GO" id="GO:0005524">
    <property type="term" value="F:ATP binding"/>
    <property type="evidence" value="ECO:0007669"/>
    <property type="project" value="UniProtKB-KW"/>
</dbReference>
<dbReference type="PROSITE" id="PS50011">
    <property type="entry name" value="PROTEIN_KINASE_DOM"/>
    <property type="match status" value="1"/>
</dbReference>
<dbReference type="EC" id="2.7.11.1" evidence="1"/>
<comment type="caution">
    <text evidence="10">The sequence shown here is derived from an EMBL/GenBank/DDBJ whole genome shotgun (WGS) entry which is preliminary data.</text>
</comment>
<keyword evidence="5 10" id="KW-0418">Kinase</keyword>
<evidence type="ECO:0000256" key="8">
    <source>
        <dbReference type="SAM" id="Phobius"/>
    </source>
</evidence>
<evidence type="ECO:0000256" key="6">
    <source>
        <dbReference type="ARBA" id="ARBA00022840"/>
    </source>
</evidence>
<dbReference type="OrthoDB" id="9786339at2"/>
<evidence type="ECO:0000313" key="10">
    <source>
        <dbReference type="EMBL" id="OHV27262.1"/>
    </source>
</evidence>
<dbReference type="RefSeq" id="WP_071065003.1">
    <property type="nucleotide sequence ID" value="NZ_MAXA01000224.1"/>
</dbReference>
<feature type="compositionally biased region" description="Gly residues" evidence="7">
    <location>
        <begin position="435"/>
        <end position="448"/>
    </location>
</feature>
<proteinExistence type="predicted"/>
<dbReference type="PANTHER" id="PTHR43289:SF6">
    <property type="entry name" value="SERINE_THREONINE-PROTEIN KINASE NEKL-3"/>
    <property type="match status" value="1"/>
</dbReference>
<reference evidence="11" key="1">
    <citation type="submission" date="2016-07" db="EMBL/GenBank/DDBJ databases">
        <title>Frankia sp. NRRL B-16219 Genome sequencing.</title>
        <authorList>
            <person name="Ghodhbane-Gtari F."/>
            <person name="Swanson E."/>
            <person name="Gueddou A."/>
            <person name="Louati M."/>
            <person name="Nouioui I."/>
            <person name="Hezbri K."/>
            <person name="Abebe-Akele F."/>
            <person name="Simpson S."/>
            <person name="Morris K."/>
            <person name="Thomas K."/>
            <person name="Gtari M."/>
            <person name="Tisa L.S."/>
        </authorList>
    </citation>
    <scope>NUCLEOTIDE SEQUENCE [LARGE SCALE GENOMIC DNA]</scope>
    <source>
        <strain evidence="11">NRRL B-16219</strain>
    </source>
</reference>
<dbReference type="InterPro" id="IPR011009">
    <property type="entry name" value="Kinase-like_dom_sf"/>
</dbReference>
<protein>
    <recommendedName>
        <fullName evidence="1">non-specific serine/threonine protein kinase</fullName>
        <ecNumber evidence="1">2.7.11.1</ecNumber>
    </recommendedName>
</protein>
<dbReference type="SUPFAM" id="SSF56112">
    <property type="entry name" value="Protein kinase-like (PK-like)"/>
    <property type="match status" value="1"/>
</dbReference>